<name>A0A2V2W5Y9_TRYCR</name>
<gene>
    <name evidence="6" type="ORF">C3747_162g35</name>
</gene>
<dbReference type="VEuPathDB" id="TriTrypDB:TcG_12714"/>
<sequence>MLSRVAAVEAPRTHNRRCVTGSRGRRREGRESEPQRPNMSRLVFTSAVLLLLFVVVMFCGSGGAAATEKANAGKNDLINIQNLQRVDLFVSRTTLVLPKKGTGPIKTRDSFFGPSLVSAGGVIAAFAEGHMNAEYQGGQSNKPSSSDVVAEYIDSAWNWSTLVGKVSESTWKAHTVLGTTDGTDNRVGVVLRPTTTMKDNKVFLLAGSTDAHKEGPEWKVDSLDLKLVVGDVTNSTSSKQSGRIEWGDPRPLFDSKYSLNHKSKLNTFFPSGGSGVLMEDGTLVFSLMAESKENDGVYSMIIYSTNNGSTWSLSEGVSSAGCHNPRITEWGTGSLLMVVDCVNGQRVYESRDMGTTWTEATGTLPGVWVNARSVFWDVSPHLDALITATIEGRKVMLYTQREYTSGKNKVSALYLWVTDNNRTFCVGPVAVEDNMNWMLASSLLYSDGYLHILQRRVSGEGSAISLSRLTEELKEIESVLSTWSQKDVFFFGLSIPMAGLVAVLSDAASGDTWNDEYLCLNATVTNATKVKDGFQLTEPDSGVMWPVNTRGDKVRHVSLSHNFTLVASVTIEETPSGNTPLLTAVLLDAGPPYIMRLSYTADNKWVTIFKYEKITKSDTWESGKEYQVALMLQGNKASVYIDGKLLGEEEALSTDERPIDVADFCFGACDFGDDDEEEASTKKIGKKPRVTVKNVFLYNRPLNSTEMTAIKERIPVLARGSEWQADDVPQTIASAGSAAPGPGEVPAAPGRTTVERATNAEHASAISFTSAGSGLLPLLLLLGLWVFAAL</sequence>
<dbReference type="SUPFAM" id="SSF50939">
    <property type="entry name" value="Sialidases"/>
    <property type="match status" value="1"/>
</dbReference>
<dbReference type="InterPro" id="IPR036278">
    <property type="entry name" value="Sialidase_sf"/>
</dbReference>
<dbReference type="InterPro" id="IPR021287">
    <property type="entry name" value="Trans-sialidase_CS"/>
</dbReference>
<dbReference type="VEuPathDB" id="TriTrypDB:TcCLB.507653.20"/>
<comment type="caution">
    <text evidence="6">The sequence shown here is derived from an EMBL/GenBank/DDBJ whole genome shotgun (WGS) entry which is preliminary data.</text>
</comment>
<dbReference type="VEuPathDB" id="TriTrypDB:ECC02_011331"/>
<evidence type="ECO:0000259" key="5">
    <source>
        <dbReference type="Pfam" id="PF22925"/>
    </source>
</evidence>
<dbReference type="AlphaFoldDB" id="A0A2V2W5Y9"/>
<dbReference type="VEuPathDB" id="TriTrypDB:TcBrA4_0141160"/>
<dbReference type="PRINTS" id="PR01803">
    <property type="entry name" value="TCSIALIDASE"/>
</dbReference>
<dbReference type="Proteomes" id="UP000246078">
    <property type="component" value="Unassembled WGS sequence"/>
</dbReference>
<dbReference type="VEuPathDB" id="TriTrypDB:TCSYLVIO_000203"/>
<proteinExistence type="predicted"/>
<dbReference type="GO" id="GO:0009313">
    <property type="term" value="P:oligosaccharide catabolic process"/>
    <property type="evidence" value="ECO:0007669"/>
    <property type="project" value="TreeGrafter"/>
</dbReference>
<dbReference type="PANTHER" id="PTHR10628:SF30">
    <property type="entry name" value="EXO-ALPHA-SIALIDASE"/>
    <property type="match status" value="1"/>
</dbReference>
<dbReference type="VEuPathDB" id="TriTrypDB:TcCLB.511885.20"/>
<feature type="transmembrane region" description="Helical" evidence="3">
    <location>
        <begin position="42"/>
        <end position="66"/>
    </location>
</feature>
<evidence type="ECO:0000256" key="3">
    <source>
        <dbReference type="SAM" id="Phobius"/>
    </source>
</evidence>
<dbReference type="VEuPathDB" id="TriTrypDB:TcCLB.507479.20"/>
<dbReference type="CDD" id="cd15482">
    <property type="entry name" value="Sialidase_non-viral"/>
    <property type="match status" value="1"/>
</dbReference>
<dbReference type="GO" id="GO:0006689">
    <property type="term" value="P:ganglioside catabolic process"/>
    <property type="evidence" value="ECO:0007669"/>
    <property type="project" value="TreeGrafter"/>
</dbReference>
<reference evidence="6 7" key="1">
    <citation type="journal article" date="2018" name="Microb. Genom.">
        <title>Expanding an expanded genome: long-read sequencing of Trypanosoma cruzi.</title>
        <authorList>
            <person name="Berna L."/>
            <person name="Rodriguez M."/>
            <person name="Chiribao M.L."/>
            <person name="Parodi-Talice A."/>
            <person name="Pita S."/>
            <person name="Rijo G."/>
            <person name="Alvarez-Valin F."/>
            <person name="Robello C."/>
        </authorList>
    </citation>
    <scope>NUCLEOTIDE SEQUENCE [LARGE SCALE GENOMIC DNA]</scope>
    <source>
        <strain evidence="6 7">TCC</strain>
    </source>
</reference>
<dbReference type="Pfam" id="PF13859">
    <property type="entry name" value="BNR_3"/>
    <property type="match status" value="1"/>
</dbReference>
<dbReference type="VEuPathDB" id="TriTrypDB:BCY84_10220"/>
<dbReference type="InterPro" id="IPR026856">
    <property type="entry name" value="Sialidase_fam"/>
</dbReference>
<dbReference type="InterPro" id="IPR008377">
    <property type="entry name" value="Sialidase_trypan"/>
</dbReference>
<dbReference type="VEuPathDB" id="TriTrypDB:C4B63_162g7"/>
<dbReference type="InterPro" id="IPR011040">
    <property type="entry name" value="Sialidase"/>
</dbReference>
<dbReference type="VEuPathDB" id="TriTrypDB:Tc_MARK_1764"/>
<feature type="compositionally biased region" description="Basic residues" evidence="2">
    <location>
        <begin position="13"/>
        <end position="27"/>
    </location>
</feature>
<evidence type="ECO:0000313" key="6">
    <source>
        <dbReference type="EMBL" id="PWV04076.1"/>
    </source>
</evidence>
<keyword evidence="3" id="KW-0812">Transmembrane</keyword>
<dbReference type="VEuPathDB" id="TriTrypDB:TcYC6_0130260"/>
<keyword evidence="3" id="KW-0472">Membrane</keyword>
<dbReference type="Pfam" id="PF11052">
    <property type="entry name" value="Tr-sialidase_C"/>
    <property type="match status" value="1"/>
</dbReference>
<dbReference type="VEuPathDB" id="TriTrypDB:TcCL_Unassigned02345"/>
<dbReference type="InterPro" id="IPR013320">
    <property type="entry name" value="ConA-like_dom_sf"/>
</dbReference>
<dbReference type="EMBL" id="PRFC01000162">
    <property type="protein sequence ID" value="PWV04076.1"/>
    <property type="molecule type" value="Genomic_DNA"/>
</dbReference>
<dbReference type="Gene3D" id="2.60.120.200">
    <property type="match status" value="1"/>
</dbReference>
<dbReference type="SMR" id="A0A2V2W5Y9"/>
<feature type="domain" description="Sialidase" evidence="4">
    <location>
        <begin position="114"/>
        <end position="448"/>
    </location>
</feature>
<organism evidence="6 7">
    <name type="scientific">Trypanosoma cruzi</name>
    <dbReference type="NCBI Taxonomy" id="5693"/>
    <lineage>
        <taxon>Eukaryota</taxon>
        <taxon>Discoba</taxon>
        <taxon>Euglenozoa</taxon>
        <taxon>Kinetoplastea</taxon>
        <taxon>Metakinetoplastina</taxon>
        <taxon>Trypanosomatida</taxon>
        <taxon>Trypanosomatidae</taxon>
        <taxon>Trypanosoma</taxon>
        <taxon>Schizotrypanum</taxon>
    </lineage>
</organism>
<dbReference type="SUPFAM" id="SSF49899">
    <property type="entry name" value="Concanavalin A-like lectins/glucanases"/>
    <property type="match status" value="1"/>
</dbReference>
<dbReference type="VEuPathDB" id="TriTrypDB:C3747_162g35"/>
<dbReference type="GO" id="GO:0004308">
    <property type="term" value="F:exo-alpha-sialidase activity"/>
    <property type="evidence" value="ECO:0007669"/>
    <property type="project" value="InterPro"/>
</dbReference>
<keyword evidence="3" id="KW-1133">Transmembrane helix</keyword>
<evidence type="ECO:0000259" key="4">
    <source>
        <dbReference type="Pfam" id="PF13859"/>
    </source>
</evidence>
<dbReference type="GO" id="GO:0005737">
    <property type="term" value="C:cytoplasm"/>
    <property type="evidence" value="ECO:0007669"/>
    <property type="project" value="TreeGrafter"/>
</dbReference>
<dbReference type="Pfam" id="PF22925">
    <property type="entry name" value="TS_C"/>
    <property type="match status" value="1"/>
</dbReference>
<dbReference type="PANTHER" id="PTHR10628">
    <property type="entry name" value="SIALIDASE"/>
    <property type="match status" value="1"/>
</dbReference>
<feature type="transmembrane region" description="Helical" evidence="3">
    <location>
        <begin position="765"/>
        <end position="788"/>
    </location>
</feature>
<evidence type="ECO:0000256" key="1">
    <source>
        <dbReference type="ARBA" id="ARBA00022737"/>
    </source>
</evidence>
<feature type="region of interest" description="Disordered" evidence="2">
    <location>
        <begin position="1"/>
        <end position="37"/>
    </location>
</feature>
<dbReference type="InterPro" id="IPR055239">
    <property type="entry name" value="TS_C"/>
</dbReference>
<protein>
    <submittedName>
        <fullName evidence="6">Putative trans-sialidase, Group II</fullName>
    </submittedName>
</protein>
<evidence type="ECO:0000256" key="2">
    <source>
        <dbReference type="SAM" id="MobiDB-lite"/>
    </source>
</evidence>
<evidence type="ECO:0000313" key="7">
    <source>
        <dbReference type="Proteomes" id="UP000246078"/>
    </source>
</evidence>
<feature type="domain" description="Trans-sialidase C-terminal" evidence="5">
    <location>
        <begin position="496"/>
        <end position="704"/>
    </location>
</feature>
<dbReference type="VEuPathDB" id="TriTrypDB:TCDM_10234"/>
<keyword evidence="1" id="KW-0677">Repeat</keyword>
<dbReference type="Gene3D" id="2.120.10.10">
    <property type="match status" value="1"/>
</dbReference>
<dbReference type="GO" id="GO:0016020">
    <property type="term" value="C:membrane"/>
    <property type="evidence" value="ECO:0007669"/>
    <property type="project" value="TreeGrafter"/>
</dbReference>
<accession>A0A2V2W5Y9</accession>